<organism evidence="4 5">
    <name type="scientific">Staphylococcus lugdunensis</name>
    <dbReference type="NCBI Taxonomy" id="28035"/>
    <lineage>
        <taxon>Bacteria</taxon>
        <taxon>Bacillati</taxon>
        <taxon>Bacillota</taxon>
        <taxon>Bacilli</taxon>
        <taxon>Bacillales</taxon>
        <taxon>Staphylococcaceae</taxon>
        <taxon>Staphylococcus</taxon>
    </lineage>
</organism>
<evidence type="ECO:0000313" key="4">
    <source>
        <dbReference type="EMBL" id="TBW68432.1"/>
    </source>
</evidence>
<feature type="non-terminal residue" evidence="4">
    <location>
        <position position="158"/>
    </location>
</feature>
<dbReference type="Pfam" id="PF07564">
    <property type="entry name" value="DUF1542"/>
    <property type="match status" value="3"/>
</dbReference>
<evidence type="ECO:0000313" key="5">
    <source>
        <dbReference type="Proteomes" id="UP000293637"/>
    </source>
</evidence>
<dbReference type="InterPro" id="IPR011439">
    <property type="entry name" value="DUF1542"/>
</dbReference>
<keyword evidence="1" id="KW-0175">Coiled coil</keyword>
<feature type="non-terminal residue" evidence="4">
    <location>
        <position position="1"/>
    </location>
</feature>
<dbReference type="RefSeq" id="WP_131513142.1">
    <property type="nucleotide sequence ID" value="NZ_SCHB01000176.1"/>
</dbReference>
<feature type="coiled-coil region" evidence="1">
    <location>
        <begin position="63"/>
        <end position="124"/>
    </location>
</feature>
<feature type="compositionally biased region" description="Basic and acidic residues" evidence="2">
    <location>
        <begin position="1"/>
        <end position="17"/>
    </location>
</feature>
<name>A0A4Q9W0Y6_STALU</name>
<dbReference type="Proteomes" id="UP000293637">
    <property type="component" value="Unassembled WGS sequence"/>
</dbReference>
<reference evidence="4 5" key="1">
    <citation type="journal article" date="2019" name="Sci. Transl. Med.">
        <title>Quorum sensing between bacterial species on the skin protects against epidermal injury in atopic dermatitis.</title>
        <authorList>
            <person name="Williams M.R."/>
        </authorList>
    </citation>
    <scope>NUCLEOTIDE SEQUENCE [LARGE SCALE GENOMIC DNA]</scope>
    <source>
        <strain evidence="4 5">E7</strain>
    </source>
</reference>
<evidence type="ECO:0000256" key="2">
    <source>
        <dbReference type="SAM" id="MobiDB-lite"/>
    </source>
</evidence>
<feature type="region of interest" description="Disordered" evidence="2">
    <location>
        <begin position="1"/>
        <end position="20"/>
    </location>
</feature>
<feature type="domain" description="DUF1542" evidence="3">
    <location>
        <begin position="2"/>
        <end position="35"/>
    </location>
</feature>
<dbReference type="EMBL" id="SCHB01000176">
    <property type="protein sequence ID" value="TBW68432.1"/>
    <property type="molecule type" value="Genomic_DNA"/>
</dbReference>
<dbReference type="AlphaFoldDB" id="A0A4Q9W0Y6"/>
<feature type="domain" description="DUF1542" evidence="3">
    <location>
        <begin position="114"/>
        <end position="156"/>
    </location>
</feature>
<evidence type="ECO:0000256" key="1">
    <source>
        <dbReference type="SAM" id="Coils"/>
    </source>
</evidence>
<feature type="domain" description="DUF1542" evidence="3">
    <location>
        <begin position="36"/>
        <end position="111"/>
    </location>
</feature>
<protein>
    <submittedName>
        <fullName evidence="4">DUF1542 domain-containing protein</fullName>
    </submittedName>
</protein>
<comment type="caution">
    <text evidence="4">The sequence shown here is derived from an EMBL/GenBank/DDBJ whole genome shotgun (WGS) entry which is preliminary data.</text>
</comment>
<sequence length="158" mass="17585">IEAKDNIQRNSTRDQVNEAKTNGINKIENITPATTVKSEARQAVQNKANEQINHIQNTPDATNEEKQEAINRVSAELARVQAQINAEHTTQGVKTIKDDAITSLSRINAQVVEKESARNAIEQKATQQTQFINNNDNATDEEKEVANNLVIATKQKDR</sequence>
<gene>
    <name evidence="4" type="ORF">EQ812_13285</name>
</gene>
<proteinExistence type="predicted"/>
<evidence type="ECO:0000259" key="3">
    <source>
        <dbReference type="Pfam" id="PF07564"/>
    </source>
</evidence>
<accession>A0A4Q9W0Y6</accession>